<keyword evidence="1" id="KW-1133">Transmembrane helix</keyword>
<feature type="transmembrane region" description="Helical" evidence="1">
    <location>
        <begin position="78"/>
        <end position="98"/>
    </location>
</feature>
<evidence type="ECO:0000256" key="1">
    <source>
        <dbReference type="SAM" id="Phobius"/>
    </source>
</evidence>
<evidence type="ECO:0000313" key="3">
    <source>
        <dbReference type="Proteomes" id="UP000585474"/>
    </source>
</evidence>
<dbReference type="OrthoDB" id="1930779at2759"/>
<sequence>MNLHFEPRRPGYKLKLLAFQNQLFHHNNRQQNSFSKKMCLSKLMWSHSLSLAFLLYAWRSVLWELSNWKTIAARIVQFVVNLVGYILKLVVALIFHFIGDPITSTIRGIETVCITVEDFYTAVVEYTPIPELITIIMLVSAVLAIAEAAVPDSVESQPYLLTTAGIIGFAAVKGFISELYFWMLLVGLFGFARFVKKRDYVSSLLPVAAALTAVGEAWVRVLAMTSYMALAIVHHSKKPSKDIDEGEAAVTGEKVPIPLLCAALAIGVRVAAKWVAHRHSTWKIV</sequence>
<protein>
    <submittedName>
        <fullName evidence="2">Uncharacterized protein</fullName>
    </submittedName>
</protein>
<reference evidence="2 3" key="1">
    <citation type="submission" date="2019-07" db="EMBL/GenBank/DDBJ databases">
        <title>De Novo Assembly of kiwifruit Actinidia rufa.</title>
        <authorList>
            <person name="Sugita-Konishi S."/>
            <person name="Sato K."/>
            <person name="Mori E."/>
            <person name="Abe Y."/>
            <person name="Kisaki G."/>
            <person name="Hamano K."/>
            <person name="Suezawa K."/>
            <person name="Otani M."/>
            <person name="Fukuda T."/>
            <person name="Manabe T."/>
            <person name="Gomi K."/>
            <person name="Tabuchi M."/>
            <person name="Akimitsu K."/>
            <person name="Kataoka I."/>
        </authorList>
    </citation>
    <scope>NUCLEOTIDE SEQUENCE [LARGE SCALE GENOMIC DNA]</scope>
    <source>
        <strain evidence="3">cv. Fuchu</strain>
    </source>
</reference>
<name>A0A7J0FK56_9ERIC</name>
<feature type="transmembrane region" description="Helical" evidence="1">
    <location>
        <begin position="39"/>
        <end position="58"/>
    </location>
</feature>
<accession>A0A7J0FK56</accession>
<dbReference type="EMBL" id="BJWL01000013">
    <property type="protein sequence ID" value="GFY99078.1"/>
    <property type="molecule type" value="Genomic_DNA"/>
</dbReference>
<keyword evidence="3" id="KW-1185">Reference proteome</keyword>
<proteinExistence type="predicted"/>
<keyword evidence="1" id="KW-0472">Membrane</keyword>
<feature type="transmembrane region" description="Helical" evidence="1">
    <location>
        <begin position="132"/>
        <end position="150"/>
    </location>
</feature>
<dbReference type="Proteomes" id="UP000585474">
    <property type="component" value="Unassembled WGS sequence"/>
</dbReference>
<organism evidence="2 3">
    <name type="scientific">Actinidia rufa</name>
    <dbReference type="NCBI Taxonomy" id="165716"/>
    <lineage>
        <taxon>Eukaryota</taxon>
        <taxon>Viridiplantae</taxon>
        <taxon>Streptophyta</taxon>
        <taxon>Embryophyta</taxon>
        <taxon>Tracheophyta</taxon>
        <taxon>Spermatophyta</taxon>
        <taxon>Magnoliopsida</taxon>
        <taxon>eudicotyledons</taxon>
        <taxon>Gunneridae</taxon>
        <taxon>Pentapetalae</taxon>
        <taxon>asterids</taxon>
        <taxon>Ericales</taxon>
        <taxon>Actinidiaceae</taxon>
        <taxon>Actinidia</taxon>
    </lineage>
</organism>
<dbReference type="Pfam" id="PF25114">
    <property type="entry name" value="AtTam38"/>
    <property type="match status" value="1"/>
</dbReference>
<dbReference type="AlphaFoldDB" id="A0A7J0FK56"/>
<gene>
    <name evidence="2" type="ORF">Acr_13g0004790</name>
</gene>
<feature type="transmembrane region" description="Helical" evidence="1">
    <location>
        <begin position="207"/>
        <end position="233"/>
    </location>
</feature>
<comment type="caution">
    <text evidence="2">The sequence shown here is derived from an EMBL/GenBank/DDBJ whole genome shotgun (WGS) entry which is preliminary data.</text>
</comment>
<dbReference type="InterPro" id="IPR056894">
    <property type="entry name" value="AtTam38"/>
</dbReference>
<keyword evidence="1" id="KW-0812">Transmembrane</keyword>
<evidence type="ECO:0000313" key="2">
    <source>
        <dbReference type="EMBL" id="GFY99078.1"/>
    </source>
</evidence>